<evidence type="ECO:0000313" key="1">
    <source>
        <dbReference type="EMBL" id="KAG0430647.1"/>
    </source>
</evidence>
<evidence type="ECO:0000313" key="2">
    <source>
        <dbReference type="Proteomes" id="UP000805193"/>
    </source>
</evidence>
<accession>A0AC60QA83</accession>
<proteinExistence type="predicted"/>
<dbReference type="EMBL" id="JABSTQ010009303">
    <property type="protein sequence ID" value="KAG0430647.1"/>
    <property type="molecule type" value="Genomic_DNA"/>
</dbReference>
<keyword evidence="2" id="KW-1185">Reference proteome</keyword>
<organism evidence="1 2">
    <name type="scientific">Ixodes persulcatus</name>
    <name type="common">Taiga tick</name>
    <dbReference type="NCBI Taxonomy" id="34615"/>
    <lineage>
        <taxon>Eukaryota</taxon>
        <taxon>Metazoa</taxon>
        <taxon>Ecdysozoa</taxon>
        <taxon>Arthropoda</taxon>
        <taxon>Chelicerata</taxon>
        <taxon>Arachnida</taxon>
        <taxon>Acari</taxon>
        <taxon>Parasitiformes</taxon>
        <taxon>Ixodida</taxon>
        <taxon>Ixodoidea</taxon>
        <taxon>Ixodidae</taxon>
        <taxon>Ixodinae</taxon>
        <taxon>Ixodes</taxon>
    </lineage>
</organism>
<reference evidence="1 2" key="1">
    <citation type="journal article" date="2020" name="Cell">
        <title>Large-Scale Comparative Analyses of Tick Genomes Elucidate Their Genetic Diversity and Vector Capacities.</title>
        <authorList>
            <consortium name="Tick Genome and Microbiome Consortium (TIGMIC)"/>
            <person name="Jia N."/>
            <person name="Wang J."/>
            <person name="Shi W."/>
            <person name="Du L."/>
            <person name="Sun Y."/>
            <person name="Zhan W."/>
            <person name="Jiang J.F."/>
            <person name="Wang Q."/>
            <person name="Zhang B."/>
            <person name="Ji P."/>
            <person name="Bell-Sakyi L."/>
            <person name="Cui X.M."/>
            <person name="Yuan T.T."/>
            <person name="Jiang B.G."/>
            <person name="Yang W.F."/>
            <person name="Lam T.T."/>
            <person name="Chang Q.C."/>
            <person name="Ding S.J."/>
            <person name="Wang X.J."/>
            <person name="Zhu J.G."/>
            <person name="Ruan X.D."/>
            <person name="Zhao L."/>
            <person name="Wei J.T."/>
            <person name="Ye R.Z."/>
            <person name="Que T.C."/>
            <person name="Du C.H."/>
            <person name="Zhou Y.H."/>
            <person name="Cheng J.X."/>
            <person name="Dai P.F."/>
            <person name="Guo W.B."/>
            <person name="Han X.H."/>
            <person name="Huang E.J."/>
            <person name="Li L.F."/>
            <person name="Wei W."/>
            <person name="Gao Y.C."/>
            <person name="Liu J.Z."/>
            <person name="Shao H.Z."/>
            <person name="Wang X."/>
            <person name="Wang C.C."/>
            <person name="Yang T.C."/>
            <person name="Huo Q.B."/>
            <person name="Li W."/>
            <person name="Chen H.Y."/>
            <person name="Chen S.E."/>
            <person name="Zhou L.G."/>
            <person name="Ni X.B."/>
            <person name="Tian J.H."/>
            <person name="Sheng Y."/>
            <person name="Liu T."/>
            <person name="Pan Y.S."/>
            <person name="Xia L.Y."/>
            <person name="Li J."/>
            <person name="Zhao F."/>
            <person name="Cao W.C."/>
        </authorList>
    </citation>
    <scope>NUCLEOTIDE SEQUENCE [LARGE SCALE GENOMIC DNA]</scope>
    <source>
        <strain evidence="1">Iper-2018</strain>
    </source>
</reference>
<sequence length="116" mass="13401">MRVDRLVLGDRSYPALLYLAAPDDSTKRVVHEAAAESTTEELLNGSKPKTEFKSSWLACWDNQREPSLHFAGRKLPRYVRYYGSRLRVFPHKLLKKFCVTYLKEGHRSDVFPTTNA</sequence>
<gene>
    <name evidence="1" type="ORF">HPB47_022500</name>
</gene>
<dbReference type="Proteomes" id="UP000805193">
    <property type="component" value="Unassembled WGS sequence"/>
</dbReference>
<name>A0AC60QA83_IXOPE</name>
<comment type="caution">
    <text evidence="1">The sequence shown here is derived from an EMBL/GenBank/DDBJ whole genome shotgun (WGS) entry which is preliminary data.</text>
</comment>
<protein>
    <submittedName>
        <fullName evidence="1">Uncharacterized protein</fullName>
    </submittedName>
</protein>